<accession>A0AAU0UN93</accession>
<dbReference type="InterPro" id="IPR029753">
    <property type="entry name" value="D-isomer_DH_CS"/>
</dbReference>
<evidence type="ECO:0000256" key="3">
    <source>
        <dbReference type="ARBA" id="ARBA00023027"/>
    </source>
</evidence>
<reference evidence="7 8" key="1">
    <citation type="submission" date="2023-04" db="EMBL/GenBank/DDBJ databases">
        <authorList>
            <person name="Hsu D."/>
        </authorList>
    </citation>
    <scope>NUCLEOTIDE SEQUENCE [LARGE SCALE GENOMIC DNA]</scope>
    <source>
        <strain evidence="7 8">MK1</strain>
    </source>
</reference>
<evidence type="ECO:0000313" key="8">
    <source>
        <dbReference type="Proteomes" id="UP001329915"/>
    </source>
</evidence>
<dbReference type="KEGG" id="dbc:MFMK1_001904"/>
<dbReference type="Proteomes" id="UP001329915">
    <property type="component" value="Chromosome"/>
</dbReference>
<dbReference type="Pfam" id="PF02826">
    <property type="entry name" value="2-Hacid_dh_C"/>
    <property type="match status" value="1"/>
</dbReference>
<dbReference type="Gene3D" id="3.40.50.720">
    <property type="entry name" value="NAD(P)-binding Rossmann-like Domain"/>
    <property type="match status" value="2"/>
</dbReference>
<dbReference type="PANTHER" id="PTHR43333:SF1">
    <property type="entry name" value="D-ISOMER SPECIFIC 2-HYDROXYACID DEHYDROGENASE NAD-BINDING DOMAIN-CONTAINING PROTEIN"/>
    <property type="match status" value="1"/>
</dbReference>
<dbReference type="InterPro" id="IPR036291">
    <property type="entry name" value="NAD(P)-bd_dom_sf"/>
</dbReference>
<sequence>MTKVTIDTALEQHHLQKLIKQFPQAEFCLCEELAEEKELLLETEVLVTYGWKLTAELVRRMPKLKWIQALRAGVDNFPDGEITKQGIVVTTVRGIHGIPMAEHAFGMMLSFSRELLAFRGAQSQKQWRRDMSPNEIYGMTLGVVGTGSIGREVARRGTAFGMMVLGVNTSGNPVDGIEKMFSAKKLEVLLKQCDYVVVTLPLTDATYHMFGEQEFSQMKSTAYFINLARGQVVEEPAMVKALQEKEIAGAGLDVFEEEPLSPNSPLWEMENVLITPHLAALSPRYTTRAVDVFATNLAAYLAAESLHNVMNWKRGY</sequence>
<dbReference type="RefSeq" id="WP_366921501.1">
    <property type="nucleotide sequence ID" value="NZ_CP121694.1"/>
</dbReference>
<dbReference type="SUPFAM" id="SSF52283">
    <property type="entry name" value="Formate/glycerate dehydrogenase catalytic domain-like"/>
    <property type="match status" value="1"/>
</dbReference>
<evidence type="ECO:0000256" key="4">
    <source>
        <dbReference type="RuleBase" id="RU003719"/>
    </source>
</evidence>
<dbReference type="PANTHER" id="PTHR43333">
    <property type="entry name" value="2-HACID_DH_C DOMAIN-CONTAINING PROTEIN"/>
    <property type="match status" value="1"/>
</dbReference>
<feature type="domain" description="D-isomer specific 2-hydroxyacid dehydrogenase catalytic" evidence="5">
    <location>
        <begin position="16"/>
        <end position="311"/>
    </location>
</feature>
<name>A0AAU0UN93_9FIRM</name>
<dbReference type="GO" id="GO:0016616">
    <property type="term" value="F:oxidoreductase activity, acting on the CH-OH group of donors, NAD or NADP as acceptor"/>
    <property type="evidence" value="ECO:0007669"/>
    <property type="project" value="InterPro"/>
</dbReference>
<dbReference type="EMBL" id="CP121694">
    <property type="protein sequence ID" value="WRO22083.1"/>
    <property type="molecule type" value="Genomic_DNA"/>
</dbReference>
<keyword evidence="3" id="KW-0520">NAD</keyword>
<dbReference type="CDD" id="cd05300">
    <property type="entry name" value="2-Hacid_dh_1"/>
    <property type="match status" value="1"/>
</dbReference>
<protein>
    <submittedName>
        <fullName evidence="7">D-2-hydroxyacid dehydrogenase</fullName>
    </submittedName>
</protein>
<evidence type="ECO:0000259" key="5">
    <source>
        <dbReference type="Pfam" id="PF00389"/>
    </source>
</evidence>
<comment type="similarity">
    <text evidence="1 4">Belongs to the D-isomer specific 2-hydroxyacid dehydrogenase family.</text>
</comment>
<dbReference type="InterPro" id="IPR006139">
    <property type="entry name" value="D-isomer_2_OHA_DH_cat_dom"/>
</dbReference>
<dbReference type="FunFam" id="3.40.50.720:FF:000363">
    <property type="entry name" value="D-isomer specific 2-hydroxyacid dehydrogenase"/>
    <property type="match status" value="1"/>
</dbReference>
<evidence type="ECO:0000256" key="2">
    <source>
        <dbReference type="ARBA" id="ARBA00023002"/>
    </source>
</evidence>
<evidence type="ECO:0000313" key="7">
    <source>
        <dbReference type="EMBL" id="WRO22083.1"/>
    </source>
</evidence>
<evidence type="ECO:0000256" key="1">
    <source>
        <dbReference type="ARBA" id="ARBA00005854"/>
    </source>
</evidence>
<dbReference type="PROSITE" id="PS00671">
    <property type="entry name" value="D_2_HYDROXYACID_DH_3"/>
    <property type="match status" value="1"/>
</dbReference>
<dbReference type="AlphaFoldDB" id="A0AAU0UN93"/>
<proteinExistence type="inferred from homology"/>
<organism evidence="7 8">
    <name type="scientific">Metallumcola ferriviriculae</name>
    <dbReference type="NCBI Taxonomy" id="3039180"/>
    <lineage>
        <taxon>Bacteria</taxon>
        <taxon>Bacillati</taxon>
        <taxon>Bacillota</taxon>
        <taxon>Clostridia</taxon>
        <taxon>Neomoorellales</taxon>
        <taxon>Desulfitibacteraceae</taxon>
        <taxon>Metallumcola</taxon>
    </lineage>
</organism>
<keyword evidence="2 4" id="KW-0560">Oxidoreductase</keyword>
<dbReference type="InterPro" id="IPR006140">
    <property type="entry name" value="D-isomer_DH_NAD-bd"/>
</dbReference>
<dbReference type="Pfam" id="PF00389">
    <property type="entry name" value="2-Hacid_dh"/>
    <property type="match status" value="1"/>
</dbReference>
<evidence type="ECO:0000259" key="6">
    <source>
        <dbReference type="Pfam" id="PF02826"/>
    </source>
</evidence>
<gene>
    <name evidence="7" type="ORF">MFMK1_001904</name>
</gene>
<keyword evidence="8" id="KW-1185">Reference proteome</keyword>
<dbReference type="SUPFAM" id="SSF51735">
    <property type="entry name" value="NAD(P)-binding Rossmann-fold domains"/>
    <property type="match status" value="1"/>
</dbReference>
<dbReference type="GO" id="GO:0051287">
    <property type="term" value="F:NAD binding"/>
    <property type="evidence" value="ECO:0007669"/>
    <property type="project" value="InterPro"/>
</dbReference>
<feature type="domain" description="D-isomer specific 2-hydroxyacid dehydrogenase NAD-binding" evidence="6">
    <location>
        <begin position="105"/>
        <end position="279"/>
    </location>
</feature>